<protein>
    <recommendedName>
        <fullName evidence="3">DUF1015 domain-containing protein</fullName>
    </recommendedName>
</protein>
<dbReference type="Pfam" id="PF06245">
    <property type="entry name" value="DUF1015"/>
    <property type="match status" value="1"/>
</dbReference>
<evidence type="ECO:0000313" key="2">
    <source>
        <dbReference type="Proteomes" id="UP000315750"/>
    </source>
</evidence>
<dbReference type="OrthoDB" id="9781616at2"/>
<name>A0A518AUB6_9BACT</name>
<dbReference type="EMBL" id="CP036278">
    <property type="protein sequence ID" value="QDU58302.1"/>
    <property type="molecule type" value="Genomic_DNA"/>
</dbReference>
<dbReference type="AlphaFoldDB" id="A0A518AUB6"/>
<keyword evidence="2" id="KW-1185">Reference proteome</keyword>
<evidence type="ECO:0008006" key="3">
    <source>
        <dbReference type="Google" id="ProtNLM"/>
    </source>
</evidence>
<proteinExistence type="predicted"/>
<dbReference type="RefSeq" id="WP_145250047.1">
    <property type="nucleotide sequence ID" value="NZ_CP036278.1"/>
</dbReference>
<reference evidence="1 2" key="1">
    <citation type="submission" date="2019-02" db="EMBL/GenBank/DDBJ databases">
        <title>Deep-cultivation of Planctomycetes and their phenomic and genomic characterization uncovers novel biology.</title>
        <authorList>
            <person name="Wiegand S."/>
            <person name="Jogler M."/>
            <person name="Boedeker C."/>
            <person name="Pinto D."/>
            <person name="Vollmers J."/>
            <person name="Rivas-Marin E."/>
            <person name="Kohn T."/>
            <person name="Peeters S.H."/>
            <person name="Heuer A."/>
            <person name="Rast P."/>
            <person name="Oberbeckmann S."/>
            <person name="Bunk B."/>
            <person name="Jeske O."/>
            <person name="Meyerdierks A."/>
            <person name="Storesund J.E."/>
            <person name="Kallscheuer N."/>
            <person name="Luecker S."/>
            <person name="Lage O.M."/>
            <person name="Pohl T."/>
            <person name="Merkel B.J."/>
            <person name="Hornburger P."/>
            <person name="Mueller R.-W."/>
            <person name="Bruemmer F."/>
            <person name="Labrenz M."/>
            <person name="Spormann A.M."/>
            <person name="Op den Camp H."/>
            <person name="Overmann J."/>
            <person name="Amann R."/>
            <person name="Jetten M.S.M."/>
            <person name="Mascher T."/>
            <person name="Medema M.H."/>
            <person name="Devos D.P."/>
            <person name="Kaster A.-K."/>
            <person name="Ovreas L."/>
            <person name="Rohde M."/>
            <person name="Galperin M.Y."/>
            <person name="Jogler C."/>
        </authorList>
    </citation>
    <scope>NUCLEOTIDE SEQUENCE [LARGE SCALE GENOMIC DNA]</scope>
    <source>
        <strain evidence="1 2">Pan181</strain>
    </source>
</reference>
<dbReference type="PANTHER" id="PTHR36454">
    <property type="entry name" value="LMO2823 PROTEIN"/>
    <property type="match status" value="1"/>
</dbReference>
<organism evidence="1 2">
    <name type="scientific">Aeoliella mucimassa</name>
    <dbReference type="NCBI Taxonomy" id="2527972"/>
    <lineage>
        <taxon>Bacteria</taxon>
        <taxon>Pseudomonadati</taxon>
        <taxon>Planctomycetota</taxon>
        <taxon>Planctomycetia</taxon>
        <taxon>Pirellulales</taxon>
        <taxon>Lacipirellulaceae</taxon>
        <taxon>Aeoliella</taxon>
    </lineage>
</organism>
<accession>A0A518AUB6</accession>
<gene>
    <name evidence="1" type="ORF">Pan181_45350</name>
</gene>
<sequence>MPQISAFRGLRYNLGQVGSLSSVVAPPYDVIDPELQQKLCDANEYNVVRLILNPDQPGDDDQNNRYTRAAKLLKAWQRDGVLQPEGDPAIYVYHQHYTANGQEYTRRGFMCRCRLERFGEGNIYPHEETHGGAKADRLKLWKACRANLSQIFGLYPDNMNQAQMILDAAIAEKTPLEATDHLGVVNKLWPVTDLTAINMLEGVLAQLPVYIADGHHRYETACNYRDEVAAQWREEHGEELPADHPANYVLMMCVSMSDPGMQVLPTHRLFRGLAPLTAEQLVAQLGDAFETEPAGNGPDRAISLWEEIEVEDEQGTMAFYTAEDDAWTLARVTEAGREKLAEVATDRSSDWQSLGVSILHRLVMDTLLGASDLPAPKYVRALDEVPPGLKEGDSAGRDLTGQEGSGGRFELACLVMPATLEHIRQISSHGERMPAKSTYFYPKVLSGLVINPLE</sequence>
<dbReference type="Proteomes" id="UP000315750">
    <property type="component" value="Chromosome"/>
</dbReference>
<dbReference type="KEGG" id="amuc:Pan181_45350"/>
<dbReference type="InterPro" id="IPR008323">
    <property type="entry name" value="UCP033563"/>
</dbReference>
<evidence type="ECO:0000313" key="1">
    <source>
        <dbReference type="EMBL" id="QDU58302.1"/>
    </source>
</evidence>
<dbReference type="PANTHER" id="PTHR36454:SF1">
    <property type="entry name" value="DUF1015 DOMAIN-CONTAINING PROTEIN"/>
    <property type="match status" value="1"/>
</dbReference>
<dbReference type="PIRSF" id="PIRSF033563">
    <property type="entry name" value="UCP033563"/>
    <property type="match status" value="1"/>
</dbReference>